<keyword evidence="3" id="KW-1003">Cell membrane</keyword>
<dbReference type="AlphaFoldDB" id="A0A1H1CT34"/>
<organism evidence="9 10">
    <name type="scientific">Virgibacillus salinus</name>
    <dbReference type="NCBI Taxonomy" id="553311"/>
    <lineage>
        <taxon>Bacteria</taxon>
        <taxon>Bacillati</taxon>
        <taxon>Bacillota</taxon>
        <taxon>Bacilli</taxon>
        <taxon>Bacillales</taxon>
        <taxon>Bacillaceae</taxon>
        <taxon>Virgibacillus</taxon>
    </lineage>
</organism>
<dbReference type="PANTHER" id="PTHR34582:SF7">
    <property type="entry name" value="UPF0702 TRANSMEMBRANE PROTEIN YDFS"/>
    <property type="match status" value="1"/>
</dbReference>
<evidence type="ECO:0000256" key="4">
    <source>
        <dbReference type="ARBA" id="ARBA00022692"/>
    </source>
</evidence>
<dbReference type="GO" id="GO:0005886">
    <property type="term" value="C:plasma membrane"/>
    <property type="evidence" value="ECO:0007669"/>
    <property type="project" value="UniProtKB-SubCell"/>
</dbReference>
<comment type="subcellular location">
    <subcellularLocation>
        <location evidence="1">Cell membrane</location>
        <topology evidence="1">Multi-pass membrane protein</topology>
    </subcellularLocation>
</comment>
<name>A0A1H1CT34_9BACI</name>
<proteinExistence type="inferred from homology"/>
<feature type="transmembrane region" description="Helical" evidence="7">
    <location>
        <begin position="63"/>
        <end position="81"/>
    </location>
</feature>
<feature type="transmembrane region" description="Helical" evidence="7">
    <location>
        <begin position="38"/>
        <end position="57"/>
    </location>
</feature>
<evidence type="ECO:0000256" key="5">
    <source>
        <dbReference type="ARBA" id="ARBA00022989"/>
    </source>
</evidence>
<evidence type="ECO:0000259" key="8">
    <source>
        <dbReference type="Pfam" id="PF04239"/>
    </source>
</evidence>
<dbReference type="Proteomes" id="UP000199444">
    <property type="component" value="Unassembled WGS sequence"/>
</dbReference>
<evidence type="ECO:0000313" key="9">
    <source>
        <dbReference type="EMBL" id="SDQ67353.1"/>
    </source>
</evidence>
<dbReference type="Pfam" id="PF07870">
    <property type="entry name" value="DUF1657"/>
    <property type="match status" value="1"/>
</dbReference>
<dbReference type="Gene3D" id="3.30.240.20">
    <property type="entry name" value="bsu07140 like domains"/>
    <property type="match status" value="2"/>
</dbReference>
<dbReference type="InterPro" id="IPR012452">
    <property type="entry name" value="DUF1657"/>
</dbReference>
<evidence type="ECO:0000256" key="1">
    <source>
        <dbReference type="ARBA" id="ARBA00004651"/>
    </source>
</evidence>
<gene>
    <name evidence="9" type="ORF">SAMN05216231_2396</name>
</gene>
<dbReference type="InterPro" id="IPR023090">
    <property type="entry name" value="UPF0702_alpha/beta_dom_sf"/>
</dbReference>
<sequence>MSEYTIVIVRTIFAFFFILLLARLLGSKQIAQLTFFDYITGISIGNMAAALAIDVNMQPMDAIIGLLLFSLLTTLVVFGALKSLKFRKLVEGRPTILIRNGNVLEKNLFKEKITFDDLMQGLREKSVFKLADVEMATLETSGVITVMKKAEYNPLTPKDIGMPVEAEHTPSLIIVDGILLDKRLNYLGYSKEWLLGEVLKQGAKNFKNVFLAQIDSKGNVYVDLYNEEEKVTQVKQKPLLSAQLRKMQADLEGFAIQTNDQNAKQMYYNQSIELQDLINKINPYLKE</sequence>
<feature type="transmembrane region" description="Helical" evidence="7">
    <location>
        <begin position="6"/>
        <end position="26"/>
    </location>
</feature>
<evidence type="ECO:0000313" key="10">
    <source>
        <dbReference type="Proteomes" id="UP000199444"/>
    </source>
</evidence>
<evidence type="ECO:0000256" key="2">
    <source>
        <dbReference type="ARBA" id="ARBA00006448"/>
    </source>
</evidence>
<dbReference type="InterPro" id="IPR007353">
    <property type="entry name" value="DUF421"/>
</dbReference>
<dbReference type="RefSeq" id="WP_092493208.1">
    <property type="nucleotide sequence ID" value="NZ_FNKD01000002.1"/>
</dbReference>
<dbReference type="STRING" id="553311.SAMN05216231_2396"/>
<keyword evidence="10" id="KW-1185">Reference proteome</keyword>
<reference evidence="9 10" key="1">
    <citation type="submission" date="2016-10" db="EMBL/GenBank/DDBJ databases">
        <authorList>
            <person name="de Groot N.N."/>
        </authorList>
    </citation>
    <scope>NUCLEOTIDE SEQUENCE [LARGE SCALE GENOMIC DNA]</scope>
    <source>
        <strain evidence="9 10">CGMCC 1.10449</strain>
    </source>
</reference>
<feature type="domain" description="YetF C-terminal" evidence="8">
    <location>
        <begin position="82"/>
        <end position="214"/>
    </location>
</feature>
<evidence type="ECO:0000256" key="3">
    <source>
        <dbReference type="ARBA" id="ARBA00022475"/>
    </source>
</evidence>
<dbReference type="EMBL" id="FNKD01000002">
    <property type="protein sequence ID" value="SDQ67353.1"/>
    <property type="molecule type" value="Genomic_DNA"/>
</dbReference>
<dbReference type="Pfam" id="PF04239">
    <property type="entry name" value="DUF421"/>
    <property type="match status" value="1"/>
</dbReference>
<evidence type="ECO:0000256" key="6">
    <source>
        <dbReference type="ARBA" id="ARBA00023136"/>
    </source>
</evidence>
<accession>A0A1H1CT34</accession>
<keyword evidence="5 7" id="KW-1133">Transmembrane helix</keyword>
<dbReference type="PANTHER" id="PTHR34582">
    <property type="entry name" value="UPF0702 TRANSMEMBRANE PROTEIN YCAP"/>
    <property type="match status" value="1"/>
</dbReference>
<evidence type="ECO:0000256" key="7">
    <source>
        <dbReference type="SAM" id="Phobius"/>
    </source>
</evidence>
<keyword evidence="4 7" id="KW-0812">Transmembrane</keyword>
<protein>
    <submittedName>
        <fullName evidence="9">Uncharacterized membrane protein YcaP, DUF421 family</fullName>
    </submittedName>
</protein>
<keyword evidence="6 7" id="KW-0472">Membrane</keyword>
<comment type="similarity">
    <text evidence="2">Belongs to the UPF0702 family.</text>
</comment>